<feature type="transmembrane region" description="Helical" evidence="4">
    <location>
        <begin position="196"/>
        <end position="221"/>
    </location>
</feature>
<dbReference type="CDD" id="cd17477">
    <property type="entry name" value="MFS_YcaD_like"/>
    <property type="match status" value="1"/>
</dbReference>
<evidence type="ECO:0000256" key="3">
    <source>
        <dbReference type="ARBA" id="ARBA00023136"/>
    </source>
</evidence>
<feature type="transmembrane region" description="Helical" evidence="4">
    <location>
        <begin position="233"/>
        <end position="251"/>
    </location>
</feature>
<dbReference type="InterPro" id="IPR036259">
    <property type="entry name" value="MFS_trans_sf"/>
</dbReference>
<dbReference type="RefSeq" id="WP_275088625.1">
    <property type="nucleotide sequence ID" value="NZ_CP119078.1"/>
</dbReference>
<feature type="transmembrane region" description="Helical" evidence="4">
    <location>
        <begin position="98"/>
        <end position="120"/>
    </location>
</feature>
<keyword evidence="6" id="KW-1185">Reference proteome</keyword>
<name>A0ABY8AQU4_9GAMM</name>
<keyword evidence="3 4" id="KW-0472">Membrane</keyword>
<feature type="transmembrane region" description="Helical" evidence="4">
    <location>
        <begin position="71"/>
        <end position="92"/>
    </location>
</feature>
<feature type="transmembrane region" description="Helical" evidence="4">
    <location>
        <begin position="327"/>
        <end position="348"/>
    </location>
</feature>
<feature type="transmembrane region" description="Helical" evidence="4">
    <location>
        <begin position="41"/>
        <end position="59"/>
    </location>
</feature>
<proteinExistence type="predicted"/>
<dbReference type="InterPro" id="IPR047200">
    <property type="entry name" value="MFS_YcaD-like"/>
</dbReference>
<protein>
    <submittedName>
        <fullName evidence="5">MFS transporter</fullName>
    </submittedName>
</protein>
<dbReference type="InterPro" id="IPR011701">
    <property type="entry name" value="MFS"/>
</dbReference>
<dbReference type="SUPFAM" id="SSF103473">
    <property type="entry name" value="MFS general substrate transporter"/>
    <property type="match status" value="1"/>
</dbReference>
<dbReference type="PANTHER" id="PTHR23521">
    <property type="entry name" value="TRANSPORTER MFS SUPERFAMILY"/>
    <property type="match status" value="1"/>
</dbReference>
<accession>A0ABY8AQU4</accession>
<keyword evidence="2 4" id="KW-1133">Transmembrane helix</keyword>
<evidence type="ECO:0000256" key="2">
    <source>
        <dbReference type="ARBA" id="ARBA00022989"/>
    </source>
</evidence>
<feature type="transmembrane region" description="Helical" evidence="4">
    <location>
        <begin position="354"/>
        <end position="372"/>
    </location>
</feature>
<evidence type="ECO:0000256" key="1">
    <source>
        <dbReference type="ARBA" id="ARBA00022692"/>
    </source>
</evidence>
<feature type="transmembrane region" description="Helical" evidence="4">
    <location>
        <begin position="12"/>
        <end position="35"/>
    </location>
</feature>
<evidence type="ECO:0000313" key="5">
    <source>
        <dbReference type="EMBL" id="WED42809.1"/>
    </source>
</evidence>
<feature type="transmembrane region" description="Helical" evidence="4">
    <location>
        <begin position="132"/>
        <end position="150"/>
    </location>
</feature>
<organism evidence="5 6">
    <name type="scientific">Legionella cardiaca</name>
    <dbReference type="NCBI Taxonomy" id="1071983"/>
    <lineage>
        <taxon>Bacteria</taxon>
        <taxon>Pseudomonadati</taxon>
        <taxon>Pseudomonadota</taxon>
        <taxon>Gammaproteobacteria</taxon>
        <taxon>Legionellales</taxon>
        <taxon>Legionellaceae</taxon>
        <taxon>Legionella</taxon>
    </lineage>
</organism>
<dbReference type="Proteomes" id="UP001222087">
    <property type="component" value="Chromosome"/>
</dbReference>
<feature type="transmembrane region" description="Helical" evidence="4">
    <location>
        <begin position="263"/>
        <end position="282"/>
    </location>
</feature>
<dbReference type="PANTHER" id="PTHR23521:SF3">
    <property type="entry name" value="MFS TRANSPORTER"/>
    <property type="match status" value="1"/>
</dbReference>
<evidence type="ECO:0000256" key="4">
    <source>
        <dbReference type="SAM" id="Phobius"/>
    </source>
</evidence>
<sequence length="385" mass="41546">MIAVMFETFVPLLSLFIFLLGTGFFSTLLGLSMTLNHASPVAIGAMTGIYYAGLVLGSFRVERFITRVGHVAAYSVFSSLLAVIYLLHGIFYHVGLWLFLRLIAGFAAAGLFVVIESWLLCKSTKTNRGQILSLYMIAFYAASSLGQFFLNLGDSHSLLLFVVASMMSSLSLIPLSMSYVSPPKFDEPSTLSLNTLIHISPSGLAGCLSSGLIMGGLYAFMPTYLTDLFHEKAAVAKYMFAIIFGGMLLQYPIGRLSDQVERGTVLIILVTSTIVVSIALMIGKSSSLFLSLMTLFGGLTFTLYPISISHACDVLNEQDIVAGTQSLLLAYSIGAMGGPFIASLYLRSLGSPGLFIYFSSICGAVMPLLILWKGQKASLIKKTSF</sequence>
<keyword evidence="1 4" id="KW-0812">Transmembrane</keyword>
<dbReference type="EMBL" id="CP119078">
    <property type="protein sequence ID" value="WED42809.1"/>
    <property type="molecule type" value="Genomic_DNA"/>
</dbReference>
<dbReference type="Gene3D" id="1.20.1250.20">
    <property type="entry name" value="MFS general substrate transporter like domains"/>
    <property type="match status" value="2"/>
</dbReference>
<reference evidence="5 6" key="1">
    <citation type="submission" date="2023-02" db="EMBL/GenBank/DDBJ databases">
        <title>Genome Sequence of L. cardiaca H63T.</title>
        <authorList>
            <person name="Lopez A.E."/>
            <person name="Cianciotto N.P."/>
        </authorList>
    </citation>
    <scope>NUCLEOTIDE SEQUENCE [LARGE SCALE GENOMIC DNA]</scope>
    <source>
        <strain evidence="5 6">H63</strain>
    </source>
</reference>
<feature type="transmembrane region" description="Helical" evidence="4">
    <location>
        <begin position="156"/>
        <end position="175"/>
    </location>
</feature>
<gene>
    <name evidence="5" type="ORF">PXX05_13040</name>
</gene>
<dbReference type="Pfam" id="PF07690">
    <property type="entry name" value="MFS_1"/>
    <property type="match status" value="1"/>
</dbReference>
<evidence type="ECO:0000313" key="6">
    <source>
        <dbReference type="Proteomes" id="UP001222087"/>
    </source>
</evidence>
<feature type="transmembrane region" description="Helical" evidence="4">
    <location>
        <begin position="288"/>
        <end position="306"/>
    </location>
</feature>